<keyword evidence="2" id="KW-0121">Carboxypeptidase</keyword>
<dbReference type="InterPro" id="IPR029058">
    <property type="entry name" value="AB_hydrolase_fold"/>
</dbReference>
<organism evidence="2 3">
    <name type="scientific">Trifolium pratense</name>
    <name type="common">Red clover</name>
    <dbReference type="NCBI Taxonomy" id="57577"/>
    <lineage>
        <taxon>Eukaryota</taxon>
        <taxon>Viridiplantae</taxon>
        <taxon>Streptophyta</taxon>
        <taxon>Embryophyta</taxon>
        <taxon>Tracheophyta</taxon>
        <taxon>Spermatophyta</taxon>
        <taxon>Magnoliopsida</taxon>
        <taxon>eudicotyledons</taxon>
        <taxon>Gunneridae</taxon>
        <taxon>Pentapetalae</taxon>
        <taxon>rosids</taxon>
        <taxon>fabids</taxon>
        <taxon>Fabales</taxon>
        <taxon>Fabaceae</taxon>
        <taxon>Papilionoideae</taxon>
        <taxon>50 kb inversion clade</taxon>
        <taxon>NPAAA clade</taxon>
        <taxon>Hologalegina</taxon>
        <taxon>IRL clade</taxon>
        <taxon>Trifolieae</taxon>
        <taxon>Trifolium</taxon>
    </lineage>
</organism>
<dbReference type="SUPFAM" id="SSF53474">
    <property type="entry name" value="alpha/beta-Hydrolases"/>
    <property type="match status" value="1"/>
</dbReference>
<dbReference type="Gene3D" id="3.40.50.1820">
    <property type="entry name" value="alpha/beta hydrolase"/>
    <property type="match status" value="1"/>
</dbReference>
<dbReference type="Pfam" id="PF00450">
    <property type="entry name" value="Peptidase_S10"/>
    <property type="match status" value="1"/>
</dbReference>
<reference evidence="2 3" key="1">
    <citation type="journal article" date="2014" name="Am. J. Bot.">
        <title>Genome assembly and annotation for red clover (Trifolium pratense; Fabaceae).</title>
        <authorList>
            <person name="Istvanek J."/>
            <person name="Jaros M."/>
            <person name="Krenek A."/>
            <person name="Repkova J."/>
        </authorList>
    </citation>
    <scope>NUCLEOTIDE SEQUENCE [LARGE SCALE GENOMIC DNA]</scope>
    <source>
        <strain evidence="3">cv. Tatra</strain>
        <tissue evidence="2">Young leaves</tissue>
    </source>
</reference>
<gene>
    <name evidence="2" type="ORF">L195_g056562</name>
</gene>
<accession>A0A2K3KS88</accession>
<evidence type="ECO:0000256" key="1">
    <source>
        <dbReference type="ARBA" id="ARBA00009431"/>
    </source>
</evidence>
<dbReference type="STRING" id="57577.A0A2K3KS88"/>
<reference evidence="2 3" key="2">
    <citation type="journal article" date="2017" name="Front. Plant Sci.">
        <title>Gene Classification and Mining of Molecular Markers Useful in Red Clover (Trifolium pratense) Breeding.</title>
        <authorList>
            <person name="Istvanek J."/>
            <person name="Dluhosova J."/>
            <person name="Dluhos P."/>
            <person name="Patkova L."/>
            <person name="Nedelnik J."/>
            <person name="Repkova J."/>
        </authorList>
    </citation>
    <scope>NUCLEOTIDE SEQUENCE [LARGE SCALE GENOMIC DNA]</scope>
    <source>
        <strain evidence="3">cv. Tatra</strain>
        <tissue evidence="2">Young leaves</tissue>
    </source>
</reference>
<dbReference type="GO" id="GO:0004185">
    <property type="term" value="F:serine-type carboxypeptidase activity"/>
    <property type="evidence" value="ECO:0007669"/>
    <property type="project" value="InterPro"/>
</dbReference>
<dbReference type="Proteomes" id="UP000236291">
    <property type="component" value="Unassembled WGS sequence"/>
</dbReference>
<keyword evidence="2" id="KW-0378">Hydrolase</keyword>
<dbReference type="InterPro" id="IPR001563">
    <property type="entry name" value="Peptidase_S10"/>
</dbReference>
<evidence type="ECO:0000313" key="3">
    <source>
        <dbReference type="Proteomes" id="UP000236291"/>
    </source>
</evidence>
<dbReference type="EMBL" id="ASHM01107705">
    <property type="protein sequence ID" value="PNX69157.1"/>
    <property type="molecule type" value="Genomic_DNA"/>
</dbReference>
<feature type="non-terminal residue" evidence="2">
    <location>
        <position position="1"/>
    </location>
</feature>
<protein>
    <submittedName>
        <fullName evidence="2">Serine carboxypeptidase 20-like protein</fullName>
    </submittedName>
</protein>
<proteinExistence type="inferred from homology"/>
<dbReference type="AlphaFoldDB" id="A0A2K3KS88"/>
<comment type="similarity">
    <text evidence="1">Belongs to the peptidase S10 family.</text>
</comment>
<dbReference type="GO" id="GO:0006508">
    <property type="term" value="P:proteolysis"/>
    <property type="evidence" value="ECO:0007669"/>
    <property type="project" value="InterPro"/>
</dbReference>
<comment type="caution">
    <text evidence="2">The sequence shown here is derived from an EMBL/GenBank/DDBJ whole genome shotgun (WGS) entry which is preliminary data.</text>
</comment>
<name>A0A2K3KS88_TRIPR</name>
<sequence length="75" mass="8338">GYLVGNPVADEIFDGNALVPFAHGMGLISDETFEDTTKECNGTFYETSSVKCENLLNKIEQVIQLYTISLRHENP</sequence>
<keyword evidence="2" id="KW-0645">Protease</keyword>
<evidence type="ECO:0000313" key="2">
    <source>
        <dbReference type="EMBL" id="PNX69157.1"/>
    </source>
</evidence>